<dbReference type="PANTHER" id="PTHR22726:SF1">
    <property type="entry name" value="METALLOENDOPEPTIDASE OMA1, MITOCHONDRIAL"/>
    <property type="match status" value="1"/>
</dbReference>
<keyword evidence="3 6" id="KW-0378">Hydrolase</keyword>
<dbReference type="Pfam" id="PF01435">
    <property type="entry name" value="Peptidase_M48"/>
    <property type="match status" value="1"/>
</dbReference>
<evidence type="ECO:0000256" key="3">
    <source>
        <dbReference type="ARBA" id="ARBA00022801"/>
    </source>
</evidence>
<reference evidence="8 9" key="1">
    <citation type="journal article" date="2023" name="Microbiol. Resour. Announc.">
        <title>Complete Genome Sequence of Imperialibacter roseus strain P4T.</title>
        <authorList>
            <person name="Tizabi D.R."/>
            <person name="Bachvaroff T."/>
            <person name="Hill R.T."/>
        </authorList>
    </citation>
    <scope>NUCLEOTIDE SEQUENCE [LARGE SCALE GENOMIC DNA]</scope>
    <source>
        <strain evidence="8 9">P4T</strain>
    </source>
</reference>
<comment type="cofactor">
    <cofactor evidence="6">
        <name>Zn(2+)</name>
        <dbReference type="ChEBI" id="CHEBI:29105"/>
    </cofactor>
    <text evidence="6">Binds 1 zinc ion per subunit.</text>
</comment>
<evidence type="ECO:0000313" key="9">
    <source>
        <dbReference type="Proteomes" id="UP001302349"/>
    </source>
</evidence>
<dbReference type="InterPro" id="IPR051156">
    <property type="entry name" value="Mito/Outer_Membr_Metalloprot"/>
</dbReference>
<evidence type="ECO:0000256" key="1">
    <source>
        <dbReference type="ARBA" id="ARBA00022670"/>
    </source>
</evidence>
<dbReference type="PANTHER" id="PTHR22726">
    <property type="entry name" value="METALLOENDOPEPTIDASE OMA1"/>
    <property type="match status" value="1"/>
</dbReference>
<dbReference type="RefSeq" id="WP_317487217.1">
    <property type="nucleotide sequence ID" value="NZ_CP136051.1"/>
</dbReference>
<keyword evidence="2" id="KW-0479">Metal-binding</keyword>
<protein>
    <submittedName>
        <fullName evidence="8">M48 family metallopeptidase</fullName>
    </submittedName>
</protein>
<evidence type="ECO:0000256" key="6">
    <source>
        <dbReference type="RuleBase" id="RU003983"/>
    </source>
</evidence>
<dbReference type="PROSITE" id="PS51257">
    <property type="entry name" value="PROKAR_LIPOPROTEIN"/>
    <property type="match status" value="1"/>
</dbReference>
<gene>
    <name evidence="8" type="ORF">RT717_15105</name>
</gene>
<dbReference type="CDD" id="cd07331">
    <property type="entry name" value="M48C_Oma1_like"/>
    <property type="match status" value="1"/>
</dbReference>
<keyword evidence="4 6" id="KW-0862">Zinc</keyword>
<dbReference type="EMBL" id="CP136051">
    <property type="protein sequence ID" value="WOK04407.1"/>
    <property type="molecule type" value="Genomic_DNA"/>
</dbReference>
<keyword evidence="5 6" id="KW-0482">Metalloprotease</keyword>
<keyword evidence="1 6" id="KW-0645">Protease</keyword>
<evidence type="ECO:0000256" key="4">
    <source>
        <dbReference type="ARBA" id="ARBA00022833"/>
    </source>
</evidence>
<sequence>MKRIIALLGIGATLIVYSCSTVAITGRKQLALVPDSELNSMSFTQYDQVLSESKLSTNTAQVNQVKSVGKKIQKAVESYMSTHGLSDQLKGYKWEFNLIQDDETVNAWCMPGGKVAFYTAIMPICKTDEGVAVVMGHEIAHAIARHGNERMTQGLIQQFGGLALSYAVKDKPAEAQQLFMTAYGAGTTVGAMLPFSRLQESEADRMGLIFMAMAGYDPNEAPAFWERMAANSGGGAPPEFLSTHPSHSTRIADLKAAIPEAMKYYKK</sequence>
<name>A0ABZ0IIS3_9BACT</name>
<evidence type="ECO:0000256" key="2">
    <source>
        <dbReference type="ARBA" id="ARBA00022723"/>
    </source>
</evidence>
<comment type="similarity">
    <text evidence="6">Belongs to the peptidase M48 family.</text>
</comment>
<evidence type="ECO:0000256" key="5">
    <source>
        <dbReference type="ARBA" id="ARBA00023049"/>
    </source>
</evidence>
<proteinExistence type="inferred from homology"/>
<keyword evidence="9" id="KW-1185">Reference proteome</keyword>
<dbReference type="Proteomes" id="UP001302349">
    <property type="component" value="Chromosome"/>
</dbReference>
<accession>A0ABZ0IIS3</accession>
<feature type="domain" description="Peptidase M48" evidence="7">
    <location>
        <begin position="70"/>
        <end position="256"/>
    </location>
</feature>
<evidence type="ECO:0000313" key="8">
    <source>
        <dbReference type="EMBL" id="WOK04407.1"/>
    </source>
</evidence>
<dbReference type="InterPro" id="IPR001915">
    <property type="entry name" value="Peptidase_M48"/>
</dbReference>
<evidence type="ECO:0000259" key="7">
    <source>
        <dbReference type="Pfam" id="PF01435"/>
    </source>
</evidence>
<dbReference type="Gene3D" id="3.30.2010.10">
    <property type="entry name" value="Metalloproteases ('zincins'), catalytic domain"/>
    <property type="match status" value="1"/>
</dbReference>
<organism evidence="8 9">
    <name type="scientific">Imperialibacter roseus</name>
    <dbReference type="NCBI Taxonomy" id="1324217"/>
    <lineage>
        <taxon>Bacteria</taxon>
        <taxon>Pseudomonadati</taxon>
        <taxon>Bacteroidota</taxon>
        <taxon>Cytophagia</taxon>
        <taxon>Cytophagales</taxon>
        <taxon>Flammeovirgaceae</taxon>
        <taxon>Imperialibacter</taxon>
    </lineage>
</organism>